<dbReference type="PANTHER" id="PTHR33295">
    <property type="entry name" value="ATPASE"/>
    <property type="match status" value="1"/>
</dbReference>
<evidence type="ECO:0000313" key="1">
    <source>
        <dbReference type="EMBL" id="EQD32595.1"/>
    </source>
</evidence>
<evidence type="ECO:0008006" key="2">
    <source>
        <dbReference type="Google" id="ProtNLM"/>
    </source>
</evidence>
<feature type="non-terminal residue" evidence="1">
    <location>
        <position position="1"/>
    </location>
</feature>
<protein>
    <recommendedName>
        <fullName evidence="2">ATPase</fullName>
    </recommendedName>
</protein>
<name>T0ZRZ7_9ZZZZ</name>
<dbReference type="PANTHER" id="PTHR33295:SF18">
    <property type="entry name" value="AAA+ ATPASE DOMAIN-CONTAINING PROTEIN"/>
    <property type="match status" value="1"/>
</dbReference>
<sequence length="91" mass="10677">LYYWKDHRGREVDFILKRGNRIVELIQVSYISGKGDINKREIDNLTLASKELNCTTLTVITWDHADEEVKEGKTIRYIPLWKWLLNSGVLS</sequence>
<comment type="caution">
    <text evidence="1">The sequence shown here is derived from an EMBL/GenBank/DDBJ whole genome shotgun (WGS) entry which is preliminary data.</text>
</comment>
<gene>
    <name evidence="1" type="ORF">B1A_19423</name>
</gene>
<organism evidence="1">
    <name type="scientific">mine drainage metagenome</name>
    <dbReference type="NCBI Taxonomy" id="410659"/>
    <lineage>
        <taxon>unclassified sequences</taxon>
        <taxon>metagenomes</taxon>
        <taxon>ecological metagenomes</taxon>
    </lineage>
</organism>
<dbReference type="EMBL" id="AUZX01014326">
    <property type="protein sequence ID" value="EQD32595.1"/>
    <property type="molecule type" value="Genomic_DNA"/>
</dbReference>
<proteinExistence type="predicted"/>
<reference evidence="1" key="2">
    <citation type="journal article" date="2014" name="ISME J.">
        <title>Microbial stratification in low pH oxic and suboxic macroscopic growths along an acid mine drainage.</title>
        <authorList>
            <person name="Mendez-Garcia C."/>
            <person name="Mesa V."/>
            <person name="Sprenger R.R."/>
            <person name="Richter M."/>
            <person name="Diez M.S."/>
            <person name="Solano J."/>
            <person name="Bargiela R."/>
            <person name="Golyshina O.V."/>
            <person name="Manteca A."/>
            <person name="Ramos J.L."/>
            <person name="Gallego J.R."/>
            <person name="Llorente I."/>
            <person name="Martins Dos Santos V.A."/>
            <person name="Jensen O.N."/>
            <person name="Pelaez A.I."/>
            <person name="Sanchez J."/>
            <person name="Ferrer M."/>
        </authorList>
    </citation>
    <scope>NUCLEOTIDE SEQUENCE</scope>
</reference>
<reference evidence="1" key="1">
    <citation type="submission" date="2013-08" db="EMBL/GenBank/DDBJ databases">
        <authorList>
            <person name="Mendez C."/>
            <person name="Richter M."/>
            <person name="Ferrer M."/>
            <person name="Sanchez J."/>
        </authorList>
    </citation>
    <scope>NUCLEOTIDE SEQUENCE</scope>
</reference>
<accession>T0ZRZ7</accession>
<dbReference type="AlphaFoldDB" id="T0ZRZ7"/>